<dbReference type="PRINTS" id="PR00328">
    <property type="entry name" value="SAR1GTPBP"/>
</dbReference>
<keyword evidence="2 3" id="KW-0342">GTP-binding</keyword>
<name>A0A5N5TNN5_9CRUS</name>
<reference evidence="4 5" key="1">
    <citation type="journal article" date="2019" name="PLoS Biol.">
        <title>Sex chromosomes control vertical transmission of feminizing Wolbachia symbionts in an isopod.</title>
        <authorList>
            <person name="Becking T."/>
            <person name="Chebbi M.A."/>
            <person name="Giraud I."/>
            <person name="Moumen B."/>
            <person name="Laverre T."/>
            <person name="Caubet Y."/>
            <person name="Peccoud J."/>
            <person name="Gilbert C."/>
            <person name="Cordaux R."/>
        </authorList>
    </citation>
    <scope>NUCLEOTIDE SEQUENCE [LARGE SCALE GENOMIC DNA]</scope>
    <source>
        <strain evidence="4">ANa2</strain>
        <tissue evidence="4">Whole body excluding digestive tract and cuticle</tissue>
    </source>
</reference>
<dbReference type="InterPro" id="IPR024156">
    <property type="entry name" value="Small_GTPase_ARF"/>
</dbReference>
<dbReference type="PROSITE" id="PS51417">
    <property type="entry name" value="ARF"/>
    <property type="match status" value="1"/>
</dbReference>
<dbReference type="OrthoDB" id="10366289at2759"/>
<dbReference type="InterPro" id="IPR006689">
    <property type="entry name" value="Small_GTPase_ARF/SAR"/>
</dbReference>
<protein>
    <submittedName>
        <fullName evidence="4">ADP-ribosylation factor-like protein 4A</fullName>
    </submittedName>
</protein>
<evidence type="ECO:0000313" key="5">
    <source>
        <dbReference type="Proteomes" id="UP000326759"/>
    </source>
</evidence>
<dbReference type="EMBL" id="SEYY01000257">
    <property type="protein sequence ID" value="KAB7507711.1"/>
    <property type="molecule type" value="Genomic_DNA"/>
</dbReference>
<keyword evidence="5" id="KW-1185">Reference proteome</keyword>
<dbReference type="PROSITE" id="PS51419">
    <property type="entry name" value="RAB"/>
    <property type="match status" value="1"/>
</dbReference>
<dbReference type="Gene3D" id="3.40.50.300">
    <property type="entry name" value="P-loop containing nucleotide triphosphate hydrolases"/>
    <property type="match status" value="1"/>
</dbReference>
<gene>
    <name evidence="4" type="primary">ARL4A_1</name>
    <name evidence="4" type="ORF">Anas_04647</name>
</gene>
<feature type="binding site" evidence="3">
    <location>
        <begin position="87"/>
        <end position="90"/>
    </location>
    <ligand>
        <name>GTP</name>
        <dbReference type="ChEBI" id="CHEBI:37565"/>
    </ligand>
</feature>
<evidence type="ECO:0000313" key="4">
    <source>
        <dbReference type="EMBL" id="KAB7507711.1"/>
    </source>
</evidence>
<dbReference type="Pfam" id="PF00025">
    <property type="entry name" value="Arf"/>
    <property type="match status" value="1"/>
</dbReference>
<dbReference type="GO" id="GO:0005525">
    <property type="term" value="F:GTP binding"/>
    <property type="evidence" value="ECO:0007669"/>
    <property type="project" value="UniProtKB-KW"/>
</dbReference>
<feature type="binding site" evidence="3">
    <location>
        <position position="31"/>
    </location>
    <ligand>
        <name>GTP</name>
        <dbReference type="ChEBI" id="CHEBI:37565"/>
    </ligand>
</feature>
<dbReference type="SMART" id="SM00177">
    <property type="entry name" value="ARF"/>
    <property type="match status" value="1"/>
</dbReference>
<keyword evidence="1 3" id="KW-0547">Nucleotide-binding</keyword>
<dbReference type="SUPFAM" id="SSF52540">
    <property type="entry name" value="P-loop containing nucleoside triphosphate hydrolases"/>
    <property type="match status" value="1"/>
</dbReference>
<evidence type="ECO:0000256" key="2">
    <source>
        <dbReference type="ARBA" id="ARBA00023134"/>
    </source>
</evidence>
<dbReference type="AlphaFoldDB" id="A0A5N5TNN5"/>
<proteinExistence type="predicted"/>
<evidence type="ECO:0000256" key="1">
    <source>
        <dbReference type="ARBA" id="ARBA00022741"/>
    </source>
</evidence>
<dbReference type="GO" id="GO:0003924">
    <property type="term" value="F:GTPase activity"/>
    <property type="evidence" value="ECO:0007669"/>
    <property type="project" value="InterPro"/>
</dbReference>
<dbReference type="Proteomes" id="UP000326759">
    <property type="component" value="Unassembled WGS sequence"/>
</dbReference>
<organism evidence="4 5">
    <name type="scientific">Armadillidium nasatum</name>
    <dbReference type="NCBI Taxonomy" id="96803"/>
    <lineage>
        <taxon>Eukaryota</taxon>
        <taxon>Metazoa</taxon>
        <taxon>Ecdysozoa</taxon>
        <taxon>Arthropoda</taxon>
        <taxon>Crustacea</taxon>
        <taxon>Multicrustacea</taxon>
        <taxon>Malacostraca</taxon>
        <taxon>Eumalacostraca</taxon>
        <taxon>Peracarida</taxon>
        <taxon>Isopoda</taxon>
        <taxon>Oniscidea</taxon>
        <taxon>Crinocheta</taxon>
        <taxon>Armadillidiidae</taxon>
        <taxon>Armadillidium</taxon>
    </lineage>
</organism>
<dbReference type="InterPro" id="IPR027417">
    <property type="entry name" value="P-loop_NTPase"/>
</dbReference>
<accession>A0A5N5TNN5</accession>
<dbReference type="PANTHER" id="PTHR11711">
    <property type="entry name" value="ADP RIBOSYLATION FACTOR-RELATED"/>
    <property type="match status" value="1"/>
</dbReference>
<evidence type="ECO:0000256" key="3">
    <source>
        <dbReference type="PIRSR" id="PIRSR606689-1"/>
    </source>
</evidence>
<comment type="caution">
    <text evidence="4">The sequence shown here is derived from an EMBL/GenBank/DDBJ whole genome shotgun (WGS) entry which is preliminary data.</text>
</comment>
<sequence>MLPFNQKFRNKITHTIINILGTSFLVWDVGGQDKLRPLWRSYTRGTDGIVFVVDATDGERLEEARIELLRTLRIPEHNGVPILILANKQDLPRARDGPTVEKLIGVSELGSSQLFHVQPACAITGEGLEEGLEKLYEMVCKRRKIGKLNNRSSKKR</sequence>